<keyword evidence="4" id="KW-1185">Reference proteome</keyword>
<organism evidence="3 4">
    <name type="scientific">Flexivirga aerilata</name>
    <dbReference type="NCBI Taxonomy" id="1656889"/>
    <lineage>
        <taxon>Bacteria</taxon>
        <taxon>Bacillati</taxon>
        <taxon>Actinomycetota</taxon>
        <taxon>Actinomycetes</taxon>
        <taxon>Micrococcales</taxon>
        <taxon>Dermacoccaceae</taxon>
        <taxon>Flexivirga</taxon>
    </lineage>
</organism>
<dbReference type="AlphaFoldDB" id="A0A849AIW1"/>
<dbReference type="Proteomes" id="UP000557772">
    <property type="component" value="Unassembled WGS sequence"/>
</dbReference>
<dbReference type="CDD" id="cd07814">
    <property type="entry name" value="SRPBCC_CalC_Aha1-like"/>
    <property type="match status" value="1"/>
</dbReference>
<dbReference type="Gene3D" id="3.30.530.20">
    <property type="match status" value="1"/>
</dbReference>
<evidence type="ECO:0000256" key="1">
    <source>
        <dbReference type="ARBA" id="ARBA00006817"/>
    </source>
</evidence>
<comment type="similarity">
    <text evidence="1">Belongs to the AHA1 family.</text>
</comment>
<accession>A0A849AIW1</accession>
<comment type="caution">
    <text evidence="3">The sequence shown here is derived from an EMBL/GenBank/DDBJ whole genome shotgun (WGS) entry which is preliminary data.</text>
</comment>
<dbReference type="InterPro" id="IPR023393">
    <property type="entry name" value="START-like_dom_sf"/>
</dbReference>
<evidence type="ECO:0000313" key="4">
    <source>
        <dbReference type="Proteomes" id="UP000557772"/>
    </source>
</evidence>
<dbReference type="InterPro" id="IPR013538">
    <property type="entry name" value="ASHA1/2-like_C"/>
</dbReference>
<evidence type="ECO:0000259" key="2">
    <source>
        <dbReference type="Pfam" id="PF08327"/>
    </source>
</evidence>
<gene>
    <name evidence="3" type="ORF">HJ588_13980</name>
</gene>
<dbReference type="Pfam" id="PF08327">
    <property type="entry name" value="AHSA1"/>
    <property type="match status" value="1"/>
</dbReference>
<evidence type="ECO:0000313" key="3">
    <source>
        <dbReference type="EMBL" id="NNG40375.1"/>
    </source>
</evidence>
<name>A0A849AIW1_9MICO</name>
<protein>
    <submittedName>
        <fullName evidence="3">SRPBCC domain-containing protein</fullName>
    </submittedName>
</protein>
<proteinExistence type="inferred from homology"/>
<sequence>MTSCSLDRRIALPPGEVWELWTTPAGLATWWWPQLPDTSYEIEAGVGGRYRFESAAAGIGATGEFTRVDRPHALDFSWIWLGGAGPAAPDTVRVRFSPDGDGTRIALTHELAADTDPADLRQGWSDVLDRLAG</sequence>
<reference evidence="3 4" key="1">
    <citation type="submission" date="2020-05" db="EMBL/GenBank/DDBJ databases">
        <title>Flexivirga sp. ID2601S isolated from air conditioner.</title>
        <authorList>
            <person name="Kim D.H."/>
        </authorList>
    </citation>
    <scope>NUCLEOTIDE SEQUENCE [LARGE SCALE GENOMIC DNA]</scope>
    <source>
        <strain evidence="3 4">ID2601S</strain>
    </source>
</reference>
<dbReference type="EMBL" id="JABENB010000002">
    <property type="protein sequence ID" value="NNG40375.1"/>
    <property type="molecule type" value="Genomic_DNA"/>
</dbReference>
<feature type="domain" description="Activator of Hsp90 ATPase homologue 1/2-like C-terminal" evidence="2">
    <location>
        <begin position="12"/>
        <end position="132"/>
    </location>
</feature>
<dbReference type="SUPFAM" id="SSF55961">
    <property type="entry name" value="Bet v1-like"/>
    <property type="match status" value="1"/>
</dbReference>
<dbReference type="RefSeq" id="WP_171156578.1">
    <property type="nucleotide sequence ID" value="NZ_JABENB010000002.1"/>
</dbReference>